<name>A0A9D7AII4_9GAMM</name>
<evidence type="ECO:0000313" key="3">
    <source>
        <dbReference type="Proteomes" id="UP000807542"/>
    </source>
</evidence>
<dbReference type="RefSeq" id="WP_228398411.1">
    <property type="nucleotide sequence ID" value="NZ_JADRCP010000002.1"/>
</dbReference>
<dbReference type="EMBL" id="JADRCQ010000002">
    <property type="protein sequence ID" value="MBK5073616.1"/>
    <property type="molecule type" value="Genomic_DNA"/>
</dbReference>
<gene>
    <name evidence="2" type="ORF">I2492_09990</name>
    <name evidence="1" type="ORF">I2493_11395</name>
</gene>
<keyword evidence="4" id="KW-1185">Reference proteome</keyword>
<comment type="caution">
    <text evidence="2">The sequence shown here is derived from an EMBL/GenBank/DDBJ whole genome shotgun (WGS) entry which is preliminary data.</text>
</comment>
<dbReference type="Proteomes" id="UP001296969">
    <property type="component" value="Unassembled WGS sequence"/>
</dbReference>
<dbReference type="AlphaFoldDB" id="A0A9D7AII4"/>
<organism evidence="2 3">
    <name type="scientific">Limnobaculum xujianqingii</name>
    <dbReference type="NCBI Taxonomy" id="2738837"/>
    <lineage>
        <taxon>Bacteria</taxon>
        <taxon>Pseudomonadati</taxon>
        <taxon>Pseudomonadota</taxon>
        <taxon>Gammaproteobacteria</taxon>
        <taxon>Enterobacterales</taxon>
        <taxon>Budviciaceae</taxon>
        <taxon>Limnobaculum</taxon>
    </lineage>
</organism>
<proteinExistence type="predicted"/>
<sequence>MLLDYVRSLSFITLFIICIWSPAVSANEAPTIARISSQPAANSEQSNKACNFSDESTRMPLPIEELLIKLDDAKKKNDGAAIRQITSQTWDILHSQCPNFYETNAVIWKLTKALNSTSQYEQAFEINKQTLKLIETNASFPLRGYLSHIYNRFFQNTVIQAIPAKKQDEALLLIGKYLSSKTLPPDLWKIDTANNQIDYQIAQITAPMLTNEWVLGELVSTSKRDGTTTISYFYQGNGLYNISDDYITAQFAIRYQEPGTTKDEWPPEQMKTQAINMREQSLKKTQPYPEILDPELTARLPDFPVMQTAQIKYAAKQLKSDNQTITSVWEIWRGHWHMKIEAKFLAANEKNATARLSTLFNAIQWQETGPELYSEQTMQTRLDALAKISYQSLTEWNHAAEVAQQTLPEAKFPQEQAILNAIIGINAYKKNRLNDAWTSLKHAEQLYRNTYLNEKEKPYDYKQVVSYLADVAHRLKKTEYADLILRTLIFKGTYATCCNIDVNQQTVTFKGTKLSYPFRVAEFNASTFSYIQGGLFYILPQYDYSIELLSGPDSYSELYQQPIVIGQAGKLQSKDNLKVPLSPKNLHKSTYPVISLAGEKQNATKWSTTWYSDSDKTEKTLIAWFFPYQKGQSTIITTVNKKDYAVLPQLDVFVKNLAPPDNKKQ</sequence>
<dbReference type="Proteomes" id="UP000807542">
    <property type="component" value="Unassembled WGS sequence"/>
</dbReference>
<evidence type="ECO:0000313" key="2">
    <source>
        <dbReference type="EMBL" id="MBK5176653.1"/>
    </source>
</evidence>
<reference evidence="2 4" key="1">
    <citation type="submission" date="2020-11" db="EMBL/GenBank/DDBJ databases">
        <title>Insectihabitans protaetiae gen. nov. sp. nov. and Insectihabitans allomyrinae sp. nov., isolated from larvae of Protaetia brevitarsis seulensis and Allomyrina dichotoma, respectively.</title>
        <authorList>
            <person name="Lee S.D."/>
            <person name="Byeon Y.-S."/>
            <person name="Kim S.-M."/>
            <person name="Yang H.L."/>
            <person name="Kim I.S."/>
        </authorList>
    </citation>
    <scope>NUCLEOTIDE SEQUENCE</scope>
    <source>
        <strain evidence="2">CWB-B4</strain>
        <strain evidence="1 4">CWB-B43</strain>
    </source>
</reference>
<evidence type="ECO:0000313" key="4">
    <source>
        <dbReference type="Proteomes" id="UP001296969"/>
    </source>
</evidence>
<accession>A0A9D7AII4</accession>
<protein>
    <submittedName>
        <fullName evidence="2">Uncharacterized protein</fullName>
    </submittedName>
</protein>
<dbReference type="EMBL" id="JADRCP010000002">
    <property type="protein sequence ID" value="MBK5176653.1"/>
    <property type="molecule type" value="Genomic_DNA"/>
</dbReference>
<evidence type="ECO:0000313" key="1">
    <source>
        <dbReference type="EMBL" id="MBK5073616.1"/>
    </source>
</evidence>